<evidence type="ECO:0000256" key="2">
    <source>
        <dbReference type="ARBA" id="ARBA00005979"/>
    </source>
</evidence>
<feature type="domain" description="NADH:flavin oxidoreductase/NADH oxidase N-terminal" evidence="4">
    <location>
        <begin position="3"/>
        <end position="333"/>
    </location>
</feature>
<dbReference type="Gene3D" id="3.20.20.70">
    <property type="entry name" value="Aldolase class I"/>
    <property type="match status" value="1"/>
</dbReference>
<evidence type="ECO:0000259" key="4">
    <source>
        <dbReference type="Pfam" id="PF00724"/>
    </source>
</evidence>
<dbReference type="Pfam" id="PF00724">
    <property type="entry name" value="Oxidored_FMN"/>
    <property type="match status" value="1"/>
</dbReference>
<dbReference type="GO" id="GO:0016628">
    <property type="term" value="F:oxidoreductase activity, acting on the CH-CH group of donors, NAD or NADP as acceptor"/>
    <property type="evidence" value="ECO:0007669"/>
    <property type="project" value="UniProtKB-ARBA"/>
</dbReference>
<dbReference type="SUPFAM" id="SSF51395">
    <property type="entry name" value="FMN-linked oxidoreductases"/>
    <property type="match status" value="1"/>
</dbReference>
<dbReference type="GO" id="GO:0005829">
    <property type="term" value="C:cytosol"/>
    <property type="evidence" value="ECO:0007669"/>
    <property type="project" value="UniProtKB-ARBA"/>
</dbReference>
<gene>
    <name evidence="5" type="ORF">BHD05_01700</name>
</gene>
<dbReference type="PANTHER" id="PTHR22893">
    <property type="entry name" value="NADH OXIDOREDUCTASE-RELATED"/>
    <property type="match status" value="1"/>
</dbReference>
<sequence length="357" mass="37730">MPLFSPTTLGSLSLSNRVVMAPLTRVRSGETGVPNDLVVEYYSQRATTGLIVSEGTYTSAESQSYPGQPGIVSPGQIEGWRRVADAVHGKGGLIVMQLMHGGRVTHPSINGGNQPIAPSAVAIAGDVRTPDGKLPYPVPHAPSEAEISGLVAEHVLAARNAISAGFDGVEVHSANGYLLHEFLSPVSNVRDDSYGGSPANRARFGIEVITAVADEIGADRVGVRISPSHNIQDVAETDADETRATYEALVDGIAPLGLAYLSVLHAEPAGELVQHLRARFGGPLMANSGFGVVTTRDDAEQLIADDSADVIAVGRMIIANPDLVRRWSERREVNEPDASTFYGTDERGYTDYPALAS</sequence>
<evidence type="ECO:0000256" key="1">
    <source>
        <dbReference type="ARBA" id="ARBA00001917"/>
    </source>
</evidence>
<protein>
    <submittedName>
        <fullName evidence="5">Alkene reductase</fullName>
    </submittedName>
</protein>
<organism evidence="5 6">
    <name type="scientific">Marisediminicola antarctica</name>
    <dbReference type="NCBI Taxonomy" id="674079"/>
    <lineage>
        <taxon>Bacteria</taxon>
        <taxon>Bacillati</taxon>
        <taxon>Actinomycetota</taxon>
        <taxon>Actinomycetes</taxon>
        <taxon>Micrococcales</taxon>
        <taxon>Microbacteriaceae</taxon>
        <taxon>Marisediminicola</taxon>
    </lineage>
</organism>
<name>A0A7L5AF66_9MICO</name>
<dbReference type="KEGG" id="mant:BHD05_01700"/>
<dbReference type="CDD" id="cd02933">
    <property type="entry name" value="OYE_like_FMN"/>
    <property type="match status" value="1"/>
</dbReference>
<accession>A0A7L5AF66</accession>
<dbReference type="InterPro" id="IPR001155">
    <property type="entry name" value="OxRdtase_FMN_N"/>
</dbReference>
<comment type="similarity">
    <text evidence="2">Belongs to the NADH:flavin oxidoreductase/NADH oxidase family.</text>
</comment>
<dbReference type="InterPro" id="IPR045247">
    <property type="entry name" value="Oye-like"/>
</dbReference>
<dbReference type="OrthoDB" id="3169239at2"/>
<evidence type="ECO:0000313" key="5">
    <source>
        <dbReference type="EMBL" id="QHO68536.1"/>
    </source>
</evidence>
<dbReference type="Proteomes" id="UP000464507">
    <property type="component" value="Chromosome"/>
</dbReference>
<keyword evidence="6" id="KW-1185">Reference proteome</keyword>
<keyword evidence="3" id="KW-0560">Oxidoreductase</keyword>
<evidence type="ECO:0000313" key="6">
    <source>
        <dbReference type="Proteomes" id="UP000464507"/>
    </source>
</evidence>
<dbReference type="GO" id="GO:0010181">
    <property type="term" value="F:FMN binding"/>
    <property type="evidence" value="ECO:0007669"/>
    <property type="project" value="InterPro"/>
</dbReference>
<reference evidence="5 6" key="1">
    <citation type="submission" date="2016-09" db="EMBL/GenBank/DDBJ databases">
        <title>Complete genome sequence of microbes from the polar regions.</title>
        <authorList>
            <person name="Liao L."/>
            <person name="Chen B."/>
        </authorList>
    </citation>
    <scope>NUCLEOTIDE SEQUENCE [LARGE SCALE GENOMIC DNA]</scope>
    <source>
        <strain evidence="5 6">ZS314</strain>
    </source>
</reference>
<dbReference type="AlphaFoldDB" id="A0A7L5AF66"/>
<dbReference type="FunFam" id="3.20.20.70:FF:000059">
    <property type="entry name" value="N-ethylmaleimide reductase, FMN-linked"/>
    <property type="match status" value="1"/>
</dbReference>
<dbReference type="PANTHER" id="PTHR22893:SF91">
    <property type="entry name" value="NADPH DEHYDROGENASE 2-RELATED"/>
    <property type="match status" value="1"/>
</dbReference>
<evidence type="ECO:0000256" key="3">
    <source>
        <dbReference type="ARBA" id="ARBA00023002"/>
    </source>
</evidence>
<comment type="cofactor">
    <cofactor evidence="1">
        <name>FMN</name>
        <dbReference type="ChEBI" id="CHEBI:58210"/>
    </cofactor>
</comment>
<dbReference type="InterPro" id="IPR013785">
    <property type="entry name" value="Aldolase_TIM"/>
</dbReference>
<proteinExistence type="inferred from homology"/>
<dbReference type="EMBL" id="CP017146">
    <property type="protein sequence ID" value="QHO68536.1"/>
    <property type="molecule type" value="Genomic_DNA"/>
</dbReference>